<keyword evidence="3" id="KW-1185">Reference proteome</keyword>
<evidence type="ECO:0000313" key="3">
    <source>
        <dbReference type="Proteomes" id="UP000008144"/>
    </source>
</evidence>
<feature type="signal peptide" evidence="1">
    <location>
        <begin position="1"/>
        <end position="19"/>
    </location>
</feature>
<dbReference type="Ensembl" id="ENSCINT00000035497.1">
    <property type="protein sequence ID" value="ENSCINP00000034126.1"/>
    <property type="gene ID" value="ENSCING00000020201.1"/>
</dbReference>
<proteinExistence type="predicted"/>
<reference evidence="3" key="1">
    <citation type="journal article" date="2002" name="Science">
        <title>The draft genome of Ciona intestinalis: insights into chordate and vertebrate origins.</title>
        <authorList>
            <person name="Dehal P."/>
            <person name="Satou Y."/>
            <person name="Campbell R.K."/>
            <person name="Chapman J."/>
            <person name="Degnan B."/>
            <person name="De Tomaso A."/>
            <person name="Davidson B."/>
            <person name="Di Gregorio A."/>
            <person name="Gelpke M."/>
            <person name="Goodstein D.M."/>
            <person name="Harafuji N."/>
            <person name="Hastings K.E."/>
            <person name="Ho I."/>
            <person name="Hotta K."/>
            <person name="Huang W."/>
            <person name="Kawashima T."/>
            <person name="Lemaire P."/>
            <person name="Martinez D."/>
            <person name="Meinertzhagen I.A."/>
            <person name="Necula S."/>
            <person name="Nonaka M."/>
            <person name="Putnam N."/>
            <person name="Rash S."/>
            <person name="Saiga H."/>
            <person name="Satake M."/>
            <person name="Terry A."/>
            <person name="Yamada L."/>
            <person name="Wang H.G."/>
            <person name="Awazu S."/>
            <person name="Azumi K."/>
            <person name="Boore J."/>
            <person name="Branno M."/>
            <person name="Chin-Bow S."/>
            <person name="DeSantis R."/>
            <person name="Doyle S."/>
            <person name="Francino P."/>
            <person name="Keys D.N."/>
            <person name="Haga S."/>
            <person name="Hayashi H."/>
            <person name="Hino K."/>
            <person name="Imai K.S."/>
            <person name="Inaba K."/>
            <person name="Kano S."/>
            <person name="Kobayashi K."/>
            <person name="Kobayashi M."/>
            <person name="Lee B.I."/>
            <person name="Makabe K.W."/>
            <person name="Manohar C."/>
            <person name="Matassi G."/>
            <person name="Medina M."/>
            <person name="Mochizuki Y."/>
            <person name="Mount S."/>
            <person name="Morishita T."/>
            <person name="Miura S."/>
            <person name="Nakayama A."/>
            <person name="Nishizaka S."/>
            <person name="Nomoto H."/>
            <person name="Ohta F."/>
            <person name="Oishi K."/>
            <person name="Rigoutsos I."/>
            <person name="Sano M."/>
            <person name="Sasaki A."/>
            <person name="Sasakura Y."/>
            <person name="Shoguchi E."/>
            <person name="Shin-i T."/>
            <person name="Spagnuolo A."/>
            <person name="Stainier D."/>
            <person name="Suzuki M.M."/>
            <person name="Tassy O."/>
            <person name="Takatori N."/>
            <person name="Tokuoka M."/>
            <person name="Yagi K."/>
            <person name="Yoshizaki F."/>
            <person name="Wada S."/>
            <person name="Zhang C."/>
            <person name="Hyatt P.D."/>
            <person name="Larimer F."/>
            <person name="Detter C."/>
            <person name="Doggett N."/>
            <person name="Glavina T."/>
            <person name="Hawkins T."/>
            <person name="Richardson P."/>
            <person name="Lucas S."/>
            <person name="Kohara Y."/>
            <person name="Levine M."/>
            <person name="Satoh N."/>
            <person name="Rokhsar D.S."/>
        </authorList>
    </citation>
    <scope>NUCLEOTIDE SEQUENCE [LARGE SCALE GENOMIC DNA]</scope>
</reference>
<reference evidence="2" key="3">
    <citation type="submission" date="2025-08" db="UniProtKB">
        <authorList>
            <consortium name="Ensembl"/>
        </authorList>
    </citation>
    <scope>IDENTIFICATION</scope>
</reference>
<dbReference type="Proteomes" id="UP000008144">
    <property type="component" value="Chromosome 14"/>
</dbReference>
<dbReference type="AlphaFoldDB" id="H2XWU2"/>
<accession>H2XWU2</accession>
<evidence type="ECO:0000313" key="2">
    <source>
        <dbReference type="Ensembl" id="ENSCINP00000034126.1"/>
    </source>
</evidence>
<dbReference type="EMBL" id="EAAA01001321">
    <property type="status" value="NOT_ANNOTATED_CDS"/>
    <property type="molecule type" value="Genomic_DNA"/>
</dbReference>
<name>H2XWU2_CIOIN</name>
<organism evidence="2 3">
    <name type="scientific">Ciona intestinalis</name>
    <name type="common">Transparent sea squirt</name>
    <name type="synonym">Ascidia intestinalis</name>
    <dbReference type="NCBI Taxonomy" id="7719"/>
    <lineage>
        <taxon>Eukaryota</taxon>
        <taxon>Metazoa</taxon>
        <taxon>Chordata</taxon>
        <taxon>Tunicata</taxon>
        <taxon>Ascidiacea</taxon>
        <taxon>Phlebobranchia</taxon>
        <taxon>Cionidae</taxon>
        <taxon>Ciona</taxon>
    </lineage>
</organism>
<feature type="chain" id="PRO_5003577051" description="Secreted protein" evidence="1">
    <location>
        <begin position="20"/>
        <end position="71"/>
    </location>
</feature>
<sequence>MIYITWSTITLPFINPTTATLVTMPCMTSYSSASFISRLKARSWNSGLSGLARLCVNVNAGFSNTVPLISS</sequence>
<evidence type="ECO:0000256" key="1">
    <source>
        <dbReference type="SAM" id="SignalP"/>
    </source>
</evidence>
<dbReference type="HOGENOM" id="CLU_2739262_0_0_1"/>
<reference evidence="2" key="2">
    <citation type="journal article" date="2008" name="Genome Biol.">
        <title>Improved genome assembly and evidence-based global gene model set for the chordate Ciona intestinalis: new insight into intron and operon populations.</title>
        <authorList>
            <person name="Satou Y."/>
            <person name="Mineta K."/>
            <person name="Ogasawara M."/>
            <person name="Sasakura Y."/>
            <person name="Shoguchi E."/>
            <person name="Ueno K."/>
            <person name="Yamada L."/>
            <person name="Matsumoto J."/>
            <person name="Wasserscheid J."/>
            <person name="Dewar K."/>
            <person name="Wiley G.B."/>
            <person name="Macmil S.L."/>
            <person name="Roe B.A."/>
            <person name="Zeller R.W."/>
            <person name="Hastings K.E."/>
            <person name="Lemaire P."/>
            <person name="Lindquist E."/>
            <person name="Endo T."/>
            <person name="Hotta K."/>
            <person name="Inaba K."/>
        </authorList>
    </citation>
    <scope>NUCLEOTIDE SEQUENCE [LARGE SCALE GENOMIC DNA]</scope>
    <source>
        <strain evidence="2">wild type</strain>
    </source>
</reference>
<evidence type="ECO:0008006" key="4">
    <source>
        <dbReference type="Google" id="ProtNLM"/>
    </source>
</evidence>
<dbReference type="InParanoid" id="H2XWU2"/>
<keyword evidence="1" id="KW-0732">Signal</keyword>
<protein>
    <recommendedName>
        <fullName evidence="4">Secreted protein</fullName>
    </recommendedName>
</protein>
<reference evidence="2" key="4">
    <citation type="submission" date="2025-09" db="UniProtKB">
        <authorList>
            <consortium name="Ensembl"/>
        </authorList>
    </citation>
    <scope>IDENTIFICATION</scope>
</reference>